<accession>A0A0K2T0E0</accession>
<feature type="non-terminal residue" evidence="1">
    <location>
        <position position="1"/>
    </location>
</feature>
<reference evidence="1" key="1">
    <citation type="submission" date="2014-05" db="EMBL/GenBank/DDBJ databases">
        <authorList>
            <person name="Chronopoulou M."/>
        </authorList>
    </citation>
    <scope>NUCLEOTIDE SEQUENCE</scope>
    <source>
        <tissue evidence="1">Whole organism</tissue>
    </source>
</reference>
<dbReference type="AlphaFoldDB" id="A0A0K2T0E0"/>
<protein>
    <submittedName>
        <fullName evidence="1">Uncharacterized protein</fullName>
    </submittedName>
</protein>
<evidence type="ECO:0000313" key="1">
    <source>
        <dbReference type="EMBL" id="CDW19077.1"/>
    </source>
</evidence>
<sequence length="69" mass="8088">FGARLHCFLALISKQRSVKTRVILNELFIHSTFYGTTFVVYCWRVEALTFENTFFKDLDNADSFPVLHI</sequence>
<name>A0A0K2T0E0_LEPSM</name>
<dbReference type="EMBL" id="HACA01001716">
    <property type="protein sequence ID" value="CDW19077.1"/>
    <property type="molecule type" value="Transcribed_RNA"/>
</dbReference>
<proteinExistence type="predicted"/>
<organism evidence="1">
    <name type="scientific">Lepeophtheirus salmonis</name>
    <name type="common">Salmon louse</name>
    <name type="synonym">Caligus salmonis</name>
    <dbReference type="NCBI Taxonomy" id="72036"/>
    <lineage>
        <taxon>Eukaryota</taxon>
        <taxon>Metazoa</taxon>
        <taxon>Ecdysozoa</taxon>
        <taxon>Arthropoda</taxon>
        <taxon>Crustacea</taxon>
        <taxon>Multicrustacea</taxon>
        <taxon>Hexanauplia</taxon>
        <taxon>Copepoda</taxon>
        <taxon>Siphonostomatoida</taxon>
        <taxon>Caligidae</taxon>
        <taxon>Lepeophtheirus</taxon>
    </lineage>
</organism>